<proteinExistence type="predicted"/>
<dbReference type="EMBL" id="BAAATD010000001">
    <property type="protein sequence ID" value="GAA2578020.1"/>
    <property type="molecule type" value="Genomic_DNA"/>
</dbReference>
<reference evidence="2 3" key="1">
    <citation type="journal article" date="2019" name="Int. J. Syst. Evol. Microbiol.">
        <title>The Global Catalogue of Microorganisms (GCM) 10K type strain sequencing project: providing services to taxonomists for standard genome sequencing and annotation.</title>
        <authorList>
            <consortium name="The Broad Institute Genomics Platform"/>
            <consortium name="The Broad Institute Genome Sequencing Center for Infectious Disease"/>
            <person name="Wu L."/>
            <person name="Ma J."/>
        </authorList>
    </citation>
    <scope>NUCLEOTIDE SEQUENCE [LARGE SCALE GENOMIC DNA]</scope>
    <source>
        <strain evidence="2 3">JCM 6833</strain>
    </source>
</reference>
<evidence type="ECO:0000313" key="3">
    <source>
        <dbReference type="Proteomes" id="UP001501509"/>
    </source>
</evidence>
<sequence>MKYIANNAAKNMSSDDNQTIVPTLTRLGRFARAWGVVSIADAVATGSIITSPDPTLTHDPPPGVPERVPAVPRQALPERPKSPSDKGFEAHRARSAGRISCARG</sequence>
<comment type="caution">
    <text evidence="2">The sequence shown here is derived from an EMBL/GenBank/DDBJ whole genome shotgun (WGS) entry which is preliminary data.</text>
</comment>
<evidence type="ECO:0000313" key="2">
    <source>
        <dbReference type="EMBL" id="GAA2578020.1"/>
    </source>
</evidence>
<feature type="compositionally biased region" description="Basic and acidic residues" evidence="1">
    <location>
        <begin position="76"/>
        <end position="92"/>
    </location>
</feature>
<dbReference type="Proteomes" id="UP001501509">
    <property type="component" value="Unassembled WGS sequence"/>
</dbReference>
<name>A0ABN3PCP3_9ACTN</name>
<protein>
    <submittedName>
        <fullName evidence="2">Uncharacterized protein</fullName>
    </submittedName>
</protein>
<accession>A0ABN3PCP3</accession>
<keyword evidence="3" id="KW-1185">Reference proteome</keyword>
<organism evidence="2 3">
    <name type="scientific">Actinomadura fulvescens</name>
    <dbReference type="NCBI Taxonomy" id="46160"/>
    <lineage>
        <taxon>Bacteria</taxon>
        <taxon>Bacillati</taxon>
        <taxon>Actinomycetota</taxon>
        <taxon>Actinomycetes</taxon>
        <taxon>Streptosporangiales</taxon>
        <taxon>Thermomonosporaceae</taxon>
        <taxon>Actinomadura</taxon>
    </lineage>
</organism>
<evidence type="ECO:0000256" key="1">
    <source>
        <dbReference type="SAM" id="MobiDB-lite"/>
    </source>
</evidence>
<gene>
    <name evidence="2" type="ORF">GCM10010411_08200</name>
</gene>
<feature type="region of interest" description="Disordered" evidence="1">
    <location>
        <begin position="48"/>
        <end position="104"/>
    </location>
</feature>